<dbReference type="SUPFAM" id="SSF52540">
    <property type="entry name" value="P-loop containing nucleoside triphosphate hydrolases"/>
    <property type="match status" value="1"/>
</dbReference>
<dbReference type="OrthoDB" id="9794577at2"/>
<dbReference type="InterPro" id="IPR032807">
    <property type="entry name" value="GNVR"/>
</dbReference>
<reference evidence="7" key="1">
    <citation type="submission" date="2016-10" db="EMBL/GenBank/DDBJ databases">
        <authorList>
            <person name="Varghese N."/>
            <person name="Submissions S."/>
        </authorList>
    </citation>
    <scope>NUCLEOTIDE SEQUENCE [LARGE SCALE GENOMIC DNA]</scope>
    <source>
        <strain evidence="7">DSM 24740</strain>
    </source>
</reference>
<keyword evidence="4" id="KW-1133">Transmembrane helix</keyword>
<dbReference type="InterPro" id="IPR050445">
    <property type="entry name" value="Bact_polysacc_biosynth/exp"/>
</dbReference>
<dbReference type="GO" id="GO:0004713">
    <property type="term" value="F:protein tyrosine kinase activity"/>
    <property type="evidence" value="ECO:0007669"/>
    <property type="project" value="TreeGrafter"/>
</dbReference>
<feature type="domain" description="Tyrosine-protein kinase G-rich" evidence="5">
    <location>
        <begin position="435"/>
        <end position="513"/>
    </location>
</feature>
<name>A0A1H9GMN8_9BACT</name>
<sequence length="772" mass="87243">MRSENLVPSLSIDYRALIFRYRKNWFWFALTLLVFGSLAFLQLRYATPEYTTKGSFIVEDPLDSDGVSTRQFTQQLGFFDQNSIEDELNVMRSRALMCEVVKNLKLNIKVVHKGKVRDVDIYQPDQFVIQMVDSLNQDSVEPEYGSISILGNSKDEFRLVSQGDTTAMIPGESFLIGNKFFSFKLTDKYESPGEDGFWYVVSYRKDDDVAGSMVGKLSISQKGQSNTVDVVYTDTDPDRAADVVNELINVYNYKTINERSLTGEQTVAFIDSRLEYVSRELYSVEASVAGLRQNEGMVVDQATRGADYLAQLNEADAQLSELQVRRTLIDELRMELSGSTESHRPLSVASEIIDGTLTLLVDRYNTLIFERSQTLEVAMPNNPVVITFTERLKNLRRSLRQSVETLYEETNERISRIEQRIQPIEQSMNRMPENERKLLQVLRQQKIKENLFVFLMQKREEAALTVAAQIPNTRIVDKAIPKRVPISPKPKQTYMLAFGLAFLIPGLYMFLQEAFDTKLQSEKDLEKLTGLTVIGRIAQSSKKAAIVVSRDNRSGVAEMFRLLRTNLGFMFKKDRTPVLLFTSGVSGEGKTFVASNLGYSLALGNKRTVLVGADLRKPRLAEAMKNGARKTKRIKPGVGLSNYLIGQATYDEILKPTNNENLFLIESGPIPPNPSELLLRGEIGELIRRLREDFDVVIIDSTPVGLVTDALLLKELVDITLYVVRLGYTPKMSLDVLTDISDKDKLPNVGVVVNGLQPKRDYGYGYAQGYYK</sequence>
<evidence type="ECO:0000313" key="7">
    <source>
        <dbReference type="Proteomes" id="UP000199021"/>
    </source>
</evidence>
<dbReference type="Pfam" id="PF13807">
    <property type="entry name" value="GNVR"/>
    <property type="match status" value="1"/>
</dbReference>
<evidence type="ECO:0000256" key="4">
    <source>
        <dbReference type="SAM" id="Phobius"/>
    </source>
</evidence>
<accession>A0A1H9GMN8</accession>
<dbReference type="PANTHER" id="PTHR32309">
    <property type="entry name" value="TYROSINE-PROTEIN KINASE"/>
    <property type="match status" value="1"/>
</dbReference>
<dbReference type="InterPro" id="IPR027417">
    <property type="entry name" value="P-loop_NTPase"/>
</dbReference>
<evidence type="ECO:0000256" key="1">
    <source>
        <dbReference type="ARBA" id="ARBA00022741"/>
    </source>
</evidence>
<keyword evidence="1" id="KW-0547">Nucleotide-binding</keyword>
<evidence type="ECO:0000256" key="2">
    <source>
        <dbReference type="ARBA" id="ARBA00022840"/>
    </source>
</evidence>
<keyword evidence="7" id="KW-1185">Reference proteome</keyword>
<dbReference type="Proteomes" id="UP000199021">
    <property type="component" value="Unassembled WGS sequence"/>
</dbReference>
<keyword evidence="2" id="KW-0067">ATP-binding</keyword>
<dbReference type="GO" id="GO:0005886">
    <property type="term" value="C:plasma membrane"/>
    <property type="evidence" value="ECO:0007669"/>
    <property type="project" value="TreeGrafter"/>
</dbReference>
<dbReference type="InterPro" id="IPR005702">
    <property type="entry name" value="Wzc-like_C"/>
</dbReference>
<dbReference type="AlphaFoldDB" id="A0A1H9GMN8"/>
<feature type="transmembrane region" description="Helical" evidence="4">
    <location>
        <begin position="25"/>
        <end position="43"/>
    </location>
</feature>
<dbReference type="RefSeq" id="WP_090168283.1">
    <property type="nucleotide sequence ID" value="NZ_FOFB01000011.1"/>
</dbReference>
<evidence type="ECO:0000259" key="5">
    <source>
        <dbReference type="Pfam" id="PF13807"/>
    </source>
</evidence>
<dbReference type="CDD" id="cd05387">
    <property type="entry name" value="BY-kinase"/>
    <property type="match status" value="1"/>
</dbReference>
<keyword evidence="4" id="KW-0472">Membrane</keyword>
<feature type="coiled-coil region" evidence="3">
    <location>
        <begin position="389"/>
        <end position="420"/>
    </location>
</feature>
<protein>
    <submittedName>
        <fullName evidence="6">Capsular exopolysaccharide family</fullName>
    </submittedName>
</protein>
<proteinExistence type="predicted"/>
<dbReference type="InParanoid" id="A0A1H9GMN8"/>
<dbReference type="STRING" id="478744.SAMN05444359_11121"/>
<dbReference type="EMBL" id="FOFB01000011">
    <property type="protein sequence ID" value="SEQ51218.1"/>
    <property type="molecule type" value="Genomic_DNA"/>
</dbReference>
<keyword evidence="3" id="KW-0175">Coiled coil</keyword>
<keyword evidence="4" id="KW-0812">Transmembrane</keyword>
<dbReference type="Gene3D" id="3.40.50.300">
    <property type="entry name" value="P-loop containing nucleotide triphosphate hydrolases"/>
    <property type="match status" value="1"/>
</dbReference>
<organism evidence="6 7">
    <name type="scientific">Neolewinella agarilytica</name>
    <dbReference type="NCBI Taxonomy" id="478744"/>
    <lineage>
        <taxon>Bacteria</taxon>
        <taxon>Pseudomonadati</taxon>
        <taxon>Bacteroidota</taxon>
        <taxon>Saprospiria</taxon>
        <taxon>Saprospirales</taxon>
        <taxon>Lewinellaceae</taxon>
        <taxon>Neolewinella</taxon>
    </lineage>
</organism>
<evidence type="ECO:0000313" key="6">
    <source>
        <dbReference type="EMBL" id="SEQ51218.1"/>
    </source>
</evidence>
<evidence type="ECO:0000256" key="3">
    <source>
        <dbReference type="SAM" id="Coils"/>
    </source>
</evidence>
<dbReference type="NCBIfam" id="TIGR01007">
    <property type="entry name" value="eps_fam"/>
    <property type="match status" value="1"/>
</dbReference>
<dbReference type="PANTHER" id="PTHR32309:SF13">
    <property type="entry name" value="FERRIC ENTEROBACTIN TRANSPORT PROTEIN FEPE"/>
    <property type="match status" value="1"/>
</dbReference>
<dbReference type="GO" id="GO:0005524">
    <property type="term" value="F:ATP binding"/>
    <property type="evidence" value="ECO:0007669"/>
    <property type="project" value="UniProtKB-KW"/>
</dbReference>
<gene>
    <name evidence="6" type="ORF">SAMN05444359_11121</name>
</gene>